<gene>
    <name evidence="1" type="ORF">Bm1_22215</name>
</gene>
<evidence type="ECO:0000313" key="1">
    <source>
        <dbReference type="EMBL" id="EDP35258.1"/>
    </source>
</evidence>
<proteinExistence type="predicted"/>
<dbReference type="AlphaFoldDB" id="A8PCV8"/>
<protein>
    <submittedName>
        <fullName evidence="1">Uncharacterized protein</fullName>
    </submittedName>
</protein>
<dbReference type="EMBL" id="DS239056">
    <property type="protein sequence ID" value="EDP35258.1"/>
    <property type="molecule type" value="Genomic_DNA"/>
</dbReference>
<reference evidence="1" key="1">
    <citation type="journal article" date="2007" name="Science">
        <title>Draft genome of the filarial nematode parasite Brugia malayi.</title>
        <authorList>
            <person name="Ghedin E."/>
            <person name="Wang S."/>
            <person name="Spiro D."/>
            <person name="Caler E."/>
            <person name="Zhao Q."/>
            <person name="Crabtree J."/>
            <person name="Allen J.E."/>
            <person name="Delcher A.L."/>
            <person name="Guiliano D.B."/>
            <person name="Miranda-Saavedra D."/>
            <person name="Angiuoli S.V."/>
            <person name="Creasy T."/>
            <person name="Amedeo P."/>
            <person name="Haas B."/>
            <person name="El-Sayed N.M."/>
            <person name="Wortman J.R."/>
            <person name="Feldblyum T."/>
            <person name="Tallon L."/>
            <person name="Schatz M."/>
            <person name="Shumway M."/>
            <person name="Koo H."/>
            <person name="Salzberg S.L."/>
            <person name="Schobel S."/>
            <person name="Pertea M."/>
            <person name="Pop M."/>
            <person name="White O."/>
            <person name="Barton G.J."/>
            <person name="Carlow C.K."/>
            <person name="Crawford M.J."/>
            <person name="Daub J."/>
            <person name="Dimmic M.W."/>
            <person name="Estes C.F."/>
            <person name="Foster J.M."/>
            <person name="Ganatra M."/>
            <person name="Gregory W.F."/>
            <person name="Johnson N.M."/>
            <person name="Jin J."/>
            <person name="Komuniecki R."/>
            <person name="Korf I."/>
            <person name="Kumar S."/>
            <person name="Laney S."/>
            <person name="Li B.W."/>
            <person name="Li W."/>
            <person name="Lindblom T.H."/>
            <person name="Lustigman S."/>
            <person name="Ma D."/>
            <person name="Maina C.V."/>
            <person name="Martin D.M."/>
            <person name="McCarter J.P."/>
            <person name="McReynolds L."/>
            <person name="Mitreva M."/>
            <person name="Nutman T.B."/>
            <person name="Parkinson J."/>
            <person name="Peregrin-Alvarez J.M."/>
            <person name="Poole C."/>
            <person name="Ren Q."/>
            <person name="Saunders L."/>
            <person name="Sluder A.E."/>
            <person name="Smith K."/>
            <person name="Stanke M."/>
            <person name="Unnasch T.R."/>
            <person name="Ware J."/>
            <person name="Wei A.D."/>
            <person name="Weil G."/>
            <person name="Williams D.J."/>
            <person name="Zhang Y."/>
            <person name="Williams S.A."/>
            <person name="Fraser-Liggett C."/>
            <person name="Slatko B."/>
            <person name="Blaxter M.L."/>
            <person name="Scott A.L."/>
        </authorList>
    </citation>
    <scope>NUCLEOTIDE SEQUENCE [LARGE SCALE GENOMIC DNA]</scope>
</reference>
<organism evidence="1">
    <name type="scientific">Brugia malayi</name>
    <name type="common">Filarial nematode worm</name>
    <dbReference type="NCBI Taxonomy" id="6279"/>
    <lineage>
        <taxon>Eukaryota</taxon>
        <taxon>Metazoa</taxon>
        <taxon>Ecdysozoa</taxon>
        <taxon>Nematoda</taxon>
        <taxon>Chromadorea</taxon>
        <taxon>Rhabditida</taxon>
        <taxon>Spirurina</taxon>
        <taxon>Spiruromorpha</taxon>
        <taxon>Filarioidea</taxon>
        <taxon>Onchocercidae</taxon>
        <taxon>Brugia</taxon>
    </lineage>
</organism>
<name>A8PCV8_BRUMA</name>
<sequence>MDGDTTQQVYKGARVRMQSYATFYRYRRYRRILHSYNSTSTQIRSIFCPNSWHTFEQSND</sequence>
<accession>A8PCV8</accession>